<reference evidence="2 3" key="1">
    <citation type="submission" date="2018-12" db="EMBL/GenBank/DDBJ databases">
        <title>Complete genome sequence of Haloplanus rallus MBLA0036.</title>
        <authorList>
            <person name="Nam Y.-d."/>
            <person name="Kang J."/>
            <person name="Chung W.-H."/>
            <person name="Park Y.S."/>
        </authorList>
    </citation>
    <scope>NUCLEOTIDE SEQUENCE [LARGE SCALE GENOMIC DNA]</scope>
    <source>
        <strain evidence="2 3">MBLA0036</strain>
    </source>
</reference>
<proteinExistence type="predicted"/>
<evidence type="ECO:0000313" key="2">
    <source>
        <dbReference type="EMBL" id="QGX95411.1"/>
    </source>
</evidence>
<accession>A0A6B9FAQ7</accession>
<dbReference type="GeneID" id="99246703"/>
<dbReference type="EMBL" id="CP034345">
    <property type="protein sequence ID" value="QGX95411.1"/>
    <property type="molecule type" value="Genomic_DNA"/>
</dbReference>
<sequence length="121" mass="12129">MPPLTAPVIEDRLLTFLVSALIGGVAIHAGARIVSEGRGYAHAVLTALLGAVVWALLEPVPVLGGLLALLAWVGVVRWRYPGGWLRAAGIGVAAWAAAVVVLAALDLLGVGAVSALGVPGA</sequence>
<dbReference type="Proteomes" id="UP000428325">
    <property type="component" value="Chromosome"/>
</dbReference>
<keyword evidence="1" id="KW-0812">Transmembrane</keyword>
<dbReference type="RefSeq" id="WP_157689870.1">
    <property type="nucleotide sequence ID" value="NZ_CP034345.1"/>
</dbReference>
<keyword evidence="1" id="KW-1133">Transmembrane helix</keyword>
<feature type="transmembrane region" description="Helical" evidence="1">
    <location>
        <begin position="12"/>
        <end position="31"/>
    </location>
</feature>
<keyword evidence="3" id="KW-1185">Reference proteome</keyword>
<organism evidence="2 3">
    <name type="scientific">Haloplanus rallus</name>
    <dbReference type="NCBI Taxonomy" id="1816183"/>
    <lineage>
        <taxon>Archaea</taxon>
        <taxon>Methanobacteriati</taxon>
        <taxon>Methanobacteriota</taxon>
        <taxon>Stenosarchaea group</taxon>
        <taxon>Halobacteria</taxon>
        <taxon>Halobacteriales</taxon>
        <taxon>Haloferacaceae</taxon>
        <taxon>Haloplanus</taxon>
    </lineage>
</organism>
<name>A0A6B9FAQ7_9EURY</name>
<dbReference type="AlphaFoldDB" id="A0A6B9FAQ7"/>
<gene>
    <name evidence="2" type="ORF">EI982_11705</name>
</gene>
<dbReference type="KEGG" id="hra:EI982_11705"/>
<feature type="transmembrane region" description="Helical" evidence="1">
    <location>
        <begin position="63"/>
        <end position="80"/>
    </location>
</feature>
<protein>
    <submittedName>
        <fullName evidence="2">Uncharacterized protein</fullName>
    </submittedName>
</protein>
<keyword evidence="1" id="KW-0472">Membrane</keyword>
<evidence type="ECO:0000313" key="3">
    <source>
        <dbReference type="Proteomes" id="UP000428325"/>
    </source>
</evidence>
<feature type="transmembrane region" description="Helical" evidence="1">
    <location>
        <begin position="92"/>
        <end position="118"/>
    </location>
</feature>
<evidence type="ECO:0000256" key="1">
    <source>
        <dbReference type="SAM" id="Phobius"/>
    </source>
</evidence>